<dbReference type="Gene3D" id="3.40.50.300">
    <property type="entry name" value="P-loop containing nucleotide triphosphate hydrolases"/>
    <property type="match status" value="2"/>
</dbReference>
<dbReference type="PANTHER" id="PTHR30121:SF6">
    <property type="entry name" value="SLR6007 PROTEIN"/>
    <property type="match status" value="1"/>
</dbReference>
<dbReference type="InterPro" id="IPR037068">
    <property type="entry name" value="DNA_primase_core_N_sf"/>
</dbReference>
<dbReference type="PANTHER" id="PTHR30121">
    <property type="entry name" value="UNCHARACTERIZED PROTEIN YJGR-RELATED"/>
    <property type="match status" value="1"/>
</dbReference>
<dbReference type="Proteomes" id="UP000826254">
    <property type="component" value="Plasmid unnamed2"/>
</dbReference>
<feature type="compositionally biased region" description="Basic and acidic residues" evidence="2">
    <location>
        <begin position="1855"/>
        <end position="1884"/>
    </location>
</feature>
<feature type="compositionally biased region" description="Low complexity" evidence="2">
    <location>
        <begin position="2279"/>
        <end position="2289"/>
    </location>
</feature>
<dbReference type="RefSeq" id="WP_222609259.1">
    <property type="nucleotide sequence ID" value="NZ_CP081960.1"/>
</dbReference>
<feature type="coiled-coil region" evidence="1">
    <location>
        <begin position="767"/>
        <end position="794"/>
    </location>
</feature>
<dbReference type="Pfam" id="PF26449">
    <property type="entry name" value="DUF8128"/>
    <property type="match status" value="1"/>
</dbReference>
<proteinExistence type="predicted"/>
<dbReference type="InterPro" id="IPR051162">
    <property type="entry name" value="T4SS_component"/>
</dbReference>
<dbReference type="InterPro" id="IPR027417">
    <property type="entry name" value="P-loop_NTPase"/>
</dbReference>
<geneLocation type="plasmid" evidence="5 6">
    <name>unnamed2</name>
</geneLocation>
<feature type="region of interest" description="Disordered" evidence="2">
    <location>
        <begin position="2279"/>
        <end position="2307"/>
    </location>
</feature>
<dbReference type="EMBL" id="CP081960">
    <property type="protein sequence ID" value="QZP39510.1"/>
    <property type="molecule type" value="Genomic_DNA"/>
</dbReference>
<feature type="region of interest" description="Disordered" evidence="2">
    <location>
        <begin position="377"/>
        <end position="435"/>
    </location>
</feature>
<dbReference type="KEGG" id="hmp:K6T50_18205"/>
<feature type="region of interest" description="Disordered" evidence="2">
    <location>
        <begin position="2124"/>
        <end position="2202"/>
    </location>
</feature>
<feature type="compositionally biased region" description="Acidic residues" evidence="2">
    <location>
        <begin position="414"/>
        <end position="428"/>
    </location>
</feature>
<evidence type="ECO:0000259" key="3">
    <source>
        <dbReference type="Pfam" id="PF01935"/>
    </source>
</evidence>
<dbReference type="GeneID" id="67180117"/>
<feature type="region of interest" description="Disordered" evidence="2">
    <location>
        <begin position="1775"/>
        <end position="1941"/>
    </location>
</feature>
<feature type="region of interest" description="Disordered" evidence="2">
    <location>
        <begin position="306"/>
        <end position="347"/>
    </location>
</feature>
<sequence length="3197" mass="358130">MKIPFLNTGGYQSLEISRELFRTLQNRLNHQQNILVQTRPYKEGPGQEYGTEVIKTFLRGGVSQSRLLNLLGRQEVPGPFSFEIWFDEGHVKFVWGLPNDHWYNQHREMLSANYPKINIERASKGFPSFAPGDYVSGGYLTLDRNIYHPIKGIGEEAHGRFPQGKAAYRNITSALIGRSGTSAIAQIVFTPAEDWRSRRLGWRNAQKVSRHLKQGNFVHSWWSPHIDDPTEKELRTAEAIDNMENERAFYVNVRYFVFGESEKFVTESAAQIGNAYVSTYHNPDYDQQFRDVASRGRSLKSLLKKGVGREWDPEPGRPKDDAPNFPLTPPEIAGLAHLPNDEVGTPNIQFTRRGLGARAPGVAPRKVKAIDSLPFEEYDVGPTSPKGALSATPTELPSGNPTEPASDDAKPLEGEVDESLPDPEEWGEDGASKHVYGDASFQGKVEEPANQFDGPQREAFLKLYDRYTSEDLTVEDLRAEASSDEQAVFFSKMLEAQQEYERRNDPDGPYQGPADNLPAPAREMEQTSITPVSVEREWCFDPHTKEDRAYEVKVHDEDGEVYMGKDVKQELFDIHEDHPDSPIWLGYLKDNRVGFHEIGIEKDSWFRHLTMFGMTGMGKSTAQKNILNQIARKGYGFCYIDPKGDTVDELINELPEHRMDDIVWIEPASEDFDQVVGINFLEASKEPGTVAYNKEVSSIVDDLTAILKGGDYWGPKMEGITTNIARAMIRSPKPFTLTDMYHVIMSKPSRRAFADMIAREGQRLMEREDLDEDNKEAMLNIHSYTEKIAQMDDEEVDAVVRRIQSWVEDPLARGIVAHREGTVNITEAVEDGKIILVKIPIDSDDLKRVVSTAVMRRVWSAIQARREEEKLREPFFTFIDEFDWVESEEMDVEAMLSKARSKKMGVGLANQNPGQISDSTQDQMFANSRSMATFGIGLPKDARLLAERFGEEVDHVDIEEIPRYVMFTRVLLQDDHEEYLSPPMPVNTFADYPPVRTRDESKDRIRESLDTHGVPPLESNINETAMLIHNLGNDEATQRQFLQSIREVQLERNREAVALGRVTEVFEERTGRDIQDYPNGLAVDTAHFNRYVVAEDSGHTDGTDDVAVDARELVEGEAPPGSLTVRELTGEENDENHLIANTDGAVSLTDEGLAFILAADEGSFETTDTHRELLAHGFDWFSRAGFRVSILAQQHKTDISDAEGELPGDLDKSSPRALKRSIEEMEETFELAYSLGDSQDITLEAEASLTKPAGPLHNLQRGVNTGKKVFFLVRDGRANNRSREHHADRLHGYLSDPPLASRTEVYEDESGNTIESTILYNRTEFLDLSDEDEPDKYALIEKGNSSLWEWNGATLRLFNGKSADATERGRLDGEKLDDPSTNAFDRWCRYDMYEDEWVVYLNGREELYDSIEELEEDWQRVRKPFLPEHEFETEPTEDDWEIVIVPTDHGLIEKPTDAMPRLYDGEDHRPLIAEEYWDDTFTQTYEPSILRGFGGTSTSDDEGVTSEHQGLYNTVSRKFISAQRMRDEDASLPSIERNHTASVDYGGKDPLSRVFWEQVWKRYGDGIDFEQPMDASTLKKAIKGAQAMTSNRDQAIEDAVLAGQLIHTDIGFFLAPPRGNHVKLVLRGNAEEYIQREGWEEIWDHMGALPGETLPEMGFNGAAVNNGPFTGVDAVKPRVRAAVKASIDRGTLEVVENETPDGRPITELRLPARDPPEEWTSTWAHSRVDQDEYLKERLLYGVLKNAHGLTLEEAKVEIERAEETNVLIKEGEFYRLNDPHDNSTPQIDWDTYFEDEDSDGAGRGKDDGGVDEAPDIGGGPTEPPRTDQGQEDSPTESNEGRDVAAGSVSVNEVEVDSHGRELEKSGSSREIERNDAEIEGEKAAVDTIGQVETTDDDFSTPDAETNGARTDPETLDSQDPPASDSNDQSDTDAPTTVDLSRHWPEAGIIPDDEPEGWKDAFADATDYYHEQLDSRSTEKVHHNRLLDHIDATYRTPCTDVDREAVDTDADPSTIPEHSTYVASCPFCTVEATCRGCGRDRAVARFDATPCSHDDDRSHKHSVVEGSCDHCVIDPFCPDCVAIHEATHDDPEYVPIETLDEDEPVTIVWNYLSTLGVDKEELETVEGVAPTDPSVEVEIPVRDVPELTDEDGEPLSVSDLPPTVQPGVTRPESLIPDDEGDDAGEDDAASDGSEDGEEDEDEDVLHLPVEWGHDEPTVLVEHYQCFNDHRHEPADCGMCPSDITTAEPFMYLPESAGDYFTGPHWEDVDVDTSLLGGDDANAGDGAEAAEQPFGGYSHHTINGSNDERNAIPATIGRRWDAETVAAALVGWAPASKQAGLEELAPHYTPQQLIATGLFQIDWSAIRDALNERVPDEEDEVLIDDTVYSRDVREAIEDIHGDEERDIDLWGVVRELDTETLLRSRWRGRYVFPYFDENGNPVHALSRVQKGKPHSRDLNPDAKYQKIPGYDGIASTEPIYGTHTLRRGVPVVITEGIADAIAAHAHGIPCLSPVTVQFKDRKVERLLEIIEEYDIPTAYVVQDNEQASFTYTGDGADDSDIVEVDVDEDEDPFATDEGAVINAELDFEGVAPGEKGALKTAKTLDDNGIGAFLIEIPRIAGRKVDLDDYLSQGLYEVAPPLPHLTALLEKWRREDDDAELRDSVGSSGLRRLSARAGALTDGLSAGETELLDLIGERRAFTDQYGQQVTAFLEEHHTSELETDGDEDVTVRGLPEEEPAKSDIPAHFEEFPHMDYAGTGLDEDGLMAIVEWDIEYGIPRVPIGEYIDFAEAKTAFATADGAGWEAVVEDVDLAEYRPPSLAKSGLGAYLTLGRHVTMRGTGSIHRDVTPFGTVESDSDHESDAESLRVEPLFEGHTITHPTAHDAYDDLQRSATYSQWTERTESFASDPHEDLESGANAGYNEFYDQNIVALTGLDIQERGPNPLSHVGDSENYFMPLDRFFAYDHKRKCGYNPLTYMACMAKVRPPSDPAGPFTDEEELHTWVRIKKNTGILSTDAKVPMKLFNAAAIELGTASSEDIQPVEHTRKDRDNWTREEIVDPEKWNATVDAFEEEFGVDSGIRKQIVEEDLLVDGMTKEESFEAFAEHHITDVKPDWDERDTDQATVKTKYAWAAYEEFCEVNGVDPRPQGDWPELVEEIGCEKKRMTLNRKRRRRLVGATLTPTGWMMKKRRLGSDGPRD</sequence>
<keyword evidence="5" id="KW-0614">Plasmid</keyword>
<feature type="domain" description="DUF8128" evidence="4">
    <location>
        <begin position="9"/>
        <end position="349"/>
    </location>
</feature>
<name>A0A8T8WI39_9EURY</name>
<dbReference type="InterPro" id="IPR002789">
    <property type="entry name" value="HerA_central"/>
</dbReference>
<evidence type="ECO:0000313" key="5">
    <source>
        <dbReference type="EMBL" id="QZP39510.1"/>
    </source>
</evidence>
<reference evidence="5 6" key="1">
    <citation type="journal article" date="2021" name="Int. J. Syst. Evol. Microbiol.">
        <title>Halobaculum halophilum sp. nov. and Halobaculum salinum sp. nov., isolated from salt lake and saline soil.</title>
        <authorList>
            <person name="Cui H.L."/>
            <person name="Shi X.W."/>
            <person name="Yin X.M."/>
            <person name="Yang X.Y."/>
            <person name="Hou J."/>
            <person name="Zhu L."/>
        </authorList>
    </citation>
    <scope>NUCLEOTIDE SEQUENCE [LARGE SCALE GENOMIC DNA]</scope>
    <source>
        <strain evidence="5 6">NBRC 109044</strain>
    </source>
</reference>
<protein>
    <submittedName>
        <fullName evidence="5">Type IV secretion system DNA-binding domain-containing protein</fullName>
    </submittedName>
</protein>
<feature type="compositionally biased region" description="Polar residues" evidence="2">
    <location>
        <begin position="391"/>
        <end position="403"/>
    </location>
</feature>
<keyword evidence="5" id="KW-0238">DNA-binding</keyword>
<evidence type="ECO:0000256" key="2">
    <source>
        <dbReference type="SAM" id="MobiDB-lite"/>
    </source>
</evidence>
<feature type="compositionally biased region" description="Polar residues" evidence="2">
    <location>
        <begin position="1923"/>
        <end position="1938"/>
    </location>
</feature>
<dbReference type="GO" id="GO:0003677">
    <property type="term" value="F:DNA binding"/>
    <property type="evidence" value="ECO:0007669"/>
    <property type="project" value="UniProtKB-KW"/>
</dbReference>
<organism evidence="5 6">
    <name type="scientific">Halobaculum magnesiiphilum</name>
    <dbReference type="NCBI Taxonomy" id="1017351"/>
    <lineage>
        <taxon>Archaea</taxon>
        <taxon>Methanobacteriati</taxon>
        <taxon>Methanobacteriota</taxon>
        <taxon>Stenosarchaea group</taxon>
        <taxon>Halobacteria</taxon>
        <taxon>Halobacteriales</taxon>
        <taxon>Haloferacaceae</taxon>
        <taxon>Halobaculum</taxon>
    </lineage>
</organism>
<dbReference type="Gene3D" id="3.40.1360.10">
    <property type="match status" value="1"/>
</dbReference>
<evidence type="ECO:0000313" key="6">
    <source>
        <dbReference type="Proteomes" id="UP000826254"/>
    </source>
</evidence>
<dbReference type="Gene3D" id="3.90.980.10">
    <property type="entry name" value="DNA primase, catalytic core, N-terminal domain"/>
    <property type="match status" value="1"/>
</dbReference>
<feature type="compositionally biased region" description="Basic and acidic residues" evidence="2">
    <location>
        <begin position="307"/>
        <end position="322"/>
    </location>
</feature>
<keyword evidence="1" id="KW-0175">Coiled coil</keyword>
<feature type="coiled-coil region" evidence="1">
    <location>
        <begin position="1744"/>
        <end position="1771"/>
    </location>
</feature>
<dbReference type="SUPFAM" id="SSF52540">
    <property type="entry name" value="P-loop containing nucleoside triphosphate hydrolases"/>
    <property type="match status" value="1"/>
</dbReference>
<evidence type="ECO:0000256" key="1">
    <source>
        <dbReference type="SAM" id="Coils"/>
    </source>
</evidence>
<gene>
    <name evidence="5" type="ORF">K6T50_18205</name>
</gene>
<keyword evidence="6" id="KW-1185">Reference proteome</keyword>
<dbReference type="SUPFAM" id="SSF56731">
    <property type="entry name" value="DNA primase core"/>
    <property type="match status" value="1"/>
</dbReference>
<accession>A0A8T8WI39</accession>
<feature type="region of interest" description="Disordered" evidence="2">
    <location>
        <begin position="499"/>
        <end position="519"/>
    </location>
</feature>
<feature type="domain" description="Helicase HerA central" evidence="3">
    <location>
        <begin position="597"/>
        <end position="659"/>
    </location>
</feature>
<dbReference type="Pfam" id="PF01935">
    <property type="entry name" value="DUF87"/>
    <property type="match status" value="1"/>
</dbReference>
<evidence type="ECO:0000259" key="4">
    <source>
        <dbReference type="Pfam" id="PF26449"/>
    </source>
</evidence>
<feature type="compositionally biased region" description="Acidic residues" evidence="2">
    <location>
        <begin position="2174"/>
        <end position="2202"/>
    </location>
</feature>
<dbReference type="InterPro" id="IPR058441">
    <property type="entry name" value="DUF8128"/>
</dbReference>